<dbReference type="InterPro" id="IPR001851">
    <property type="entry name" value="ABC_transp_permease"/>
</dbReference>
<dbReference type="PROSITE" id="PS50893">
    <property type="entry name" value="ABC_TRANSPORTER_2"/>
    <property type="match status" value="1"/>
</dbReference>
<evidence type="ECO:0000256" key="7">
    <source>
        <dbReference type="ARBA" id="ARBA00022989"/>
    </source>
</evidence>
<dbReference type="InterPro" id="IPR051120">
    <property type="entry name" value="ABC_AA/LPS_Transport"/>
</dbReference>
<dbReference type="Pfam" id="PF00005">
    <property type="entry name" value="ABC_tran"/>
    <property type="match status" value="1"/>
</dbReference>
<keyword evidence="2" id="KW-0813">Transport</keyword>
<keyword evidence="4 10" id="KW-0812">Transmembrane</keyword>
<keyword evidence="3" id="KW-1003">Cell membrane</keyword>
<dbReference type="Pfam" id="PF02653">
    <property type="entry name" value="BPD_transp_2"/>
    <property type="match status" value="1"/>
</dbReference>
<feature type="transmembrane region" description="Helical" evidence="10">
    <location>
        <begin position="301"/>
        <end position="322"/>
    </location>
</feature>
<feature type="transmembrane region" description="Helical" evidence="10">
    <location>
        <begin position="34"/>
        <end position="55"/>
    </location>
</feature>
<dbReference type="CDD" id="cd06581">
    <property type="entry name" value="TM_PBP1_LivM_like"/>
    <property type="match status" value="1"/>
</dbReference>
<evidence type="ECO:0000256" key="4">
    <source>
        <dbReference type="ARBA" id="ARBA00022692"/>
    </source>
</evidence>
<accession>A0ABU9B5S0</accession>
<gene>
    <name evidence="12" type="ORF">AACH11_02840</name>
</gene>
<dbReference type="Proteomes" id="UP001368500">
    <property type="component" value="Unassembled WGS sequence"/>
</dbReference>
<dbReference type="InterPro" id="IPR043428">
    <property type="entry name" value="LivM-like"/>
</dbReference>
<evidence type="ECO:0000256" key="5">
    <source>
        <dbReference type="ARBA" id="ARBA00022741"/>
    </source>
</evidence>
<keyword evidence="5" id="KW-0547">Nucleotide-binding</keyword>
<keyword evidence="8 10" id="KW-0472">Membrane</keyword>
<feature type="transmembrane region" description="Helical" evidence="10">
    <location>
        <begin position="96"/>
        <end position="117"/>
    </location>
</feature>
<evidence type="ECO:0000256" key="10">
    <source>
        <dbReference type="SAM" id="Phobius"/>
    </source>
</evidence>
<organism evidence="12 13">
    <name type="scientific">Pseudaquabacterium rugosum</name>
    <dbReference type="NCBI Taxonomy" id="2984194"/>
    <lineage>
        <taxon>Bacteria</taxon>
        <taxon>Pseudomonadati</taxon>
        <taxon>Pseudomonadota</taxon>
        <taxon>Betaproteobacteria</taxon>
        <taxon>Burkholderiales</taxon>
        <taxon>Sphaerotilaceae</taxon>
        <taxon>Pseudaquabacterium</taxon>
    </lineage>
</organism>
<feature type="transmembrane region" description="Helical" evidence="10">
    <location>
        <begin position="263"/>
        <end position="289"/>
    </location>
</feature>
<feature type="region of interest" description="Disordered" evidence="9">
    <location>
        <begin position="463"/>
        <end position="494"/>
    </location>
</feature>
<feature type="transmembrane region" description="Helical" evidence="10">
    <location>
        <begin position="391"/>
        <end position="410"/>
    </location>
</feature>
<evidence type="ECO:0000313" key="12">
    <source>
        <dbReference type="EMBL" id="MEK8024903.1"/>
    </source>
</evidence>
<keyword evidence="7 10" id="KW-1133">Transmembrane helix</keyword>
<feature type="transmembrane region" description="Helical" evidence="10">
    <location>
        <begin position="176"/>
        <end position="195"/>
    </location>
</feature>
<evidence type="ECO:0000313" key="13">
    <source>
        <dbReference type="Proteomes" id="UP001368500"/>
    </source>
</evidence>
<feature type="transmembrane region" description="Helical" evidence="10">
    <location>
        <begin position="343"/>
        <end position="371"/>
    </location>
</feature>
<comment type="caution">
    <text evidence="12">The sequence shown here is derived from an EMBL/GenBank/DDBJ whole genome shotgun (WGS) entry which is preliminary data.</text>
</comment>
<reference evidence="12 13" key="1">
    <citation type="submission" date="2024-04" db="EMBL/GenBank/DDBJ databases">
        <title>Novel species of the genus Ideonella isolated from streams.</title>
        <authorList>
            <person name="Lu H."/>
        </authorList>
    </citation>
    <scope>NUCLEOTIDE SEQUENCE [LARGE SCALE GENOMIC DNA]</scope>
    <source>
        <strain evidence="12 13">BYS139W</strain>
    </source>
</reference>
<dbReference type="InterPro" id="IPR003439">
    <property type="entry name" value="ABC_transporter-like_ATP-bd"/>
</dbReference>
<dbReference type="SMART" id="SM00382">
    <property type="entry name" value="AAA"/>
    <property type="match status" value="1"/>
</dbReference>
<protein>
    <submittedName>
        <fullName evidence="12">ATP-binding cassette domain-containing protein</fullName>
    </submittedName>
</protein>
<evidence type="ECO:0000256" key="6">
    <source>
        <dbReference type="ARBA" id="ARBA00022840"/>
    </source>
</evidence>
<feature type="compositionally biased region" description="Low complexity" evidence="9">
    <location>
        <begin position="463"/>
        <end position="474"/>
    </location>
</feature>
<keyword evidence="13" id="KW-1185">Reference proteome</keyword>
<evidence type="ECO:0000256" key="8">
    <source>
        <dbReference type="ARBA" id="ARBA00023136"/>
    </source>
</evidence>
<evidence type="ECO:0000256" key="3">
    <source>
        <dbReference type="ARBA" id="ARBA00022475"/>
    </source>
</evidence>
<keyword evidence="6 12" id="KW-0067">ATP-binding</keyword>
<feature type="compositionally biased region" description="Pro residues" evidence="9">
    <location>
        <begin position="475"/>
        <end position="485"/>
    </location>
</feature>
<evidence type="ECO:0000256" key="2">
    <source>
        <dbReference type="ARBA" id="ARBA00022448"/>
    </source>
</evidence>
<feature type="domain" description="ABC transporter" evidence="11">
    <location>
        <begin position="503"/>
        <end position="744"/>
    </location>
</feature>
<feature type="transmembrane region" description="Helical" evidence="10">
    <location>
        <begin position="129"/>
        <end position="152"/>
    </location>
</feature>
<evidence type="ECO:0000259" key="11">
    <source>
        <dbReference type="PROSITE" id="PS50893"/>
    </source>
</evidence>
<evidence type="ECO:0000256" key="9">
    <source>
        <dbReference type="SAM" id="MobiDB-lite"/>
    </source>
</evidence>
<comment type="subcellular location">
    <subcellularLocation>
        <location evidence="1">Cell membrane</location>
        <topology evidence="1">Multi-pass membrane protein</topology>
    </subcellularLocation>
</comment>
<feature type="transmembrane region" description="Helical" evidence="10">
    <location>
        <begin position="67"/>
        <end position="84"/>
    </location>
</feature>
<dbReference type="InterPro" id="IPR027417">
    <property type="entry name" value="P-loop_NTPase"/>
</dbReference>
<dbReference type="RefSeq" id="WP_341372690.1">
    <property type="nucleotide sequence ID" value="NZ_JBBUTF010000003.1"/>
</dbReference>
<dbReference type="GO" id="GO:0005524">
    <property type="term" value="F:ATP binding"/>
    <property type="evidence" value="ECO:0007669"/>
    <property type="project" value="UniProtKB-KW"/>
</dbReference>
<dbReference type="SUPFAM" id="SSF52540">
    <property type="entry name" value="P-loop containing nucleoside triphosphate hydrolases"/>
    <property type="match status" value="1"/>
</dbReference>
<evidence type="ECO:0000256" key="1">
    <source>
        <dbReference type="ARBA" id="ARBA00004651"/>
    </source>
</evidence>
<feature type="transmembrane region" description="Helical" evidence="10">
    <location>
        <begin position="12"/>
        <end position="28"/>
    </location>
</feature>
<sequence>MARRIGARGPGLGWALVLTLLLGAALLLDGDQRHLLGLASQFAVALLACAAYQLLSHDGGMLSFGHAIHAGFGGYAAVHLMRWLPALAASGSPGLATAAVAVLPLAGGLAGLLCAWGPGWLATRHGGTALAMITLALAELMATAALMLPVFFGGESGLGGDRVPAPGGWTWGPDRAVHLLVVVWALAGLALVLAWRGTPAGRLLQAVREQPQRVAALGFDPAALRWRALWVAGLCSGIAGALLALLHERVTPQAFGLERSGQLVLAATVGGGGGLLGAVCAAAVSVLAFGPLAAWSRAWPALLGLSFIGVVLWAPEGLAGAWRRAPGRWRALCQRPAAQRRHALTGALLRMSGLALMLPGGVLLAELAYHHRLDAALGPWMVRGPLRLDSGAAWSWMLLCAMVATGLLLWRWGGVGRGALWCGSDAAPAGRACTEDRPAGPGCAGSMSRLTAPLAPPAVAKAAAVAAESADSEPQPQPQPQPQPEPEPEAAAVAVRSPAAPGLVLAGVGLHIGRSRILDGIDLVLPAGQCLALIGPNGAGKSSLLQLVSGGRAATAGSVRWAGRRLDGRGPVRAARAGVARSFQRSQLWPALSVRDHLRCALLRPCGVGASMVRSLSSCDALTRETDAWMHRLGLAEDADTAIAQLGYARQRLVELALAVVGGQPLVLLDEPTAGMNLDEARQAVALIRQLTAGRTVLLVEHDLGVVFELADRIAVLDQGRLLCCDRPAVVREDPAVRAVYPGLDRWPLSAAGGKP</sequence>
<dbReference type="PANTHER" id="PTHR45772">
    <property type="entry name" value="CONSERVED COMPONENT OF ABC TRANSPORTER FOR NATURAL AMINO ACIDS-RELATED"/>
    <property type="match status" value="1"/>
</dbReference>
<name>A0ABU9B5S0_9BURK</name>
<proteinExistence type="predicted"/>
<dbReference type="InterPro" id="IPR003593">
    <property type="entry name" value="AAA+_ATPase"/>
</dbReference>
<dbReference type="EMBL" id="JBBUTF010000003">
    <property type="protein sequence ID" value="MEK8024903.1"/>
    <property type="molecule type" value="Genomic_DNA"/>
</dbReference>
<dbReference type="Gene3D" id="3.40.50.300">
    <property type="entry name" value="P-loop containing nucleotide triphosphate hydrolases"/>
    <property type="match status" value="1"/>
</dbReference>